<evidence type="ECO:0000256" key="6">
    <source>
        <dbReference type="ARBA" id="ARBA00022840"/>
    </source>
</evidence>
<keyword evidence="6" id="KW-0067">ATP-binding</keyword>
<dbReference type="EMBL" id="JAGKQM010000015">
    <property type="protein sequence ID" value="KAH0877370.1"/>
    <property type="molecule type" value="Genomic_DNA"/>
</dbReference>
<comment type="similarity">
    <text evidence="1">Belongs to the PI3/PI4-kinase family. Type II PI4K subfamily.</text>
</comment>
<evidence type="ECO:0000259" key="8">
    <source>
        <dbReference type="PROSITE" id="PS50290"/>
    </source>
</evidence>
<dbReference type="SUPFAM" id="SSF54236">
    <property type="entry name" value="Ubiquitin-like"/>
    <property type="match status" value="1"/>
</dbReference>
<name>A0ABQ7ZAY1_BRANA</name>
<keyword evidence="3" id="KW-0808">Transferase</keyword>
<dbReference type="PANTHER" id="PTHR45800:SF32">
    <property type="entry name" value="PHOSPHATIDYLINOSITOL 4-KINASE GAMMA 6"/>
    <property type="match status" value="1"/>
</dbReference>
<evidence type="ECO:0000313" key="9">
    <source>
        <dbReference type="EMBL" id="KAH0877370.1"/>
    </source>
</evidence>
<keyword evidence="5" id="KW-0418">Kinase</keyword>
<evidence type="ECO:0000256" key="4">
    <source>
        <dbReference type="ARBA" id="ARBA00022741"/>
    </source>
</evidence>
<proteinExistence type="inferred from homology"/>
<dbReference type="Pfam" id="PF00454">
    <property type="entry name" value="PI3_PI4_kinase"/>
    <property type="match status" value="1"/>
</dbReference>
<comment type="caution">
    <text evidence="9">The sequence shown here is derived from an EMBL/GenBank/DDBJ whole genome shotgun (WGS) entry which is preliminary data.</text>
</comment>
<dbReference type="PROSITE" id="PS50290">
    <property type="entry name" value="PI3_4_KINASE_3"/>
    <property type="match status" value="1"/>
</dbReference>
<dbReference type="Proteomes" id="UP000824890">
    <property type="component" value="Unassembled WGS sequence"/>
</dbReference>
<sequence>SEESEKLLGLIFVVARLLEGFKPISADQLIQGFDSKTSIIMSSRIRDEAILSSGRNQATTMNDLQSISDKMFMDKNVSACDLQESVVCNCKEPTQIVVKDICVDEGVPMVQEKFLFNKEETLKVNGNVSEPKSSEDNKPEECVDTKDVMELVVTGDEVGCEKPPLENVVAESESVSNKALTLRDIISMEDSNKPLNNVNTNEPEGDLGRDIEQRKTVEKKSVSWRYLPSETVEPENQRLNNVLVEDSYDHHHLFSSYEFGARSFSEAAESGLAHITYSGPISISGSLSARSDGSTVSANSFAFPVLQREWNSSPARMVRAKKRQEKGWRHYSLICCRFCRSRMAMAVFKSPIKGEFHGSRNMESKEFKHHHLLHRHSSGRRRVFVQTETGCVLGMDLDRSDNVHTVKKRLQIAFNLPTEESSLTFGDMVLKNDDLSAVRNDSPLLLKRNLMHRSSSTPCLSPTGSDLQRKDLSAPIEILSHSRCFLSLKQTANDIVEAMKAGVEPIPVNGGMGGAYYFRNEKGQSVAIVKPTDEEPFAPNNPKGFTGKSLGDPGLKPSVRVGETGYREVAAYLLDHDHFANVPPTALVKITHTVFNVNDGVNGNRSREKKKLVSSKIASFQKFVAHDFDASDHGTSSFPVASVHRIGILDIRILNTDRHGGNLLVKKPDGRFGQVELIPIDHGLCLPETLEDPYFEWIHWPQASIPFSEEELDYILSLDPVKDCEMLRRELPMIREACLRVLALCTVFLKEAAAYGLCLAEIGEMMTREFHAGGEVPSVLEMLGIEAKRLIAEGDILSLRSDVEGETEFQFDLDYSDLDSVYSSKTQTLIVKNPFSNGRSSLGKLEEEEEDETEEEAGLALSLSELSTLTKDNKMGSMYLNTPRDETEKTLSSHKSANVLLPVSTNFVKLADMIEAEWVVFLEKFQELLDSAFAERRTMTLRSRQRLGTSCQF</sequence>
<dbReference type="InterPro" id="IPR000403">
    <property type="entry name" value="PI3/4_kinase_cat_dom"/>
</dbReference>
<evidence type="ECO:0000313" key="10">
    <source>
        <dbReference type="Proteomes" id="UP000824890"/>
    </source>
</evidence>
<dbReference type="InterPro" id="IPR029071">
    <property type="entry name" value="Ubiquitin-like_domsf"/>
</dbReference>
<keyword evidence="4" id="KW-0547">Nucleotide-binding</keyword>
<organism evidence="9 10">
    <name type="scientific">Brassica napus</name>
    <name type="common">Rape</name>
    <dbReference type="NCBI Taxonomy" id="3708"/>
    <lineage>
        <taxon>Eukaryota</taxon>
        <taxon>Viridiplantae</taxon>
        <taxon>Streptophyta</taxon>
        <taxon>Embryophyta</taxon>
        <taxon>Tracheophyta</taxon>
        <taxon>Spermatophyta</taxon>
        <taxon>Magnoliopsida</taxon>
        <taxon>eudicotyledons</taxon>
        <taxon>Gunneridae</taxon>
        <taxon>Pentapetalae</taxon>
        <taxon>rosids</taxon>
        <taxon>malvids</taxon>
        <taxon>Brassicales</taxon>
        <taxon>Brassicaceae</taxon>
        <taxon>Brassiceae</taxon>
        <taxon>Brassica</taxon>
    </lineage>
</organism>
<protein>
    <recommendedName>
        <fullName evidence="2">1-phosphatidylinositol 4-kinase</fullName>
        <ecNumber evidence="2">2.7.1.67</ecNumber>
    </recommendedName>
</protein>
<evidence type="ECO:0000256" key="3">
    <source>
        <dbReference type="ARBA" id="ARBA00022679"/>
    </source>
</evidence>
<evidence type="ECO:0000256" key="7">
    <source>
        <dbReference type="SAM" id="MobiDB-lite"/>
    </source>
</evidence>
<accession>A0ABQ7ZAY1</accession>
<evidence type="ECO:0000256" key="5">
    <source>
        <dbReference type="ARBA" id="ARBA00022777"/>
    </source>
</evidence>
<dbReference type="PANTHER" id="PTHR45800">
    <property type="entry name" value="PHOSPHATIDYLINOSITOL 4-KINASE GAMMA"/>
    <property type="match status" value="1"/>
</dbReference>
<evidence type="ECO:0000256" key="1">
    <source>
        <dbReference type="ARBA" id="ARBA00008941"/>
    </source>
</evidence>
<keyword evidence="10" id="KW-1185">Reference proteome</keyword>
<evidence type="ECO:0000256" key="2">
    <source>
        <dbReference type="ARBA" id="ARBA00012169"/>
    </source>
</evidence>
<dbReference type="EC" id="2.7.1.67" evidence="2"/>
<feature type="non-terminal residue" evidence="9">
    <location>
        <position position="1"/>
    </location>
</feature>
<dbReference type="CDD" id="cd17039">
    <property type="entry name" value="Ubl_ubiquitin_like"/>
    <property type="match status" value="1"/>
</dbReference>
<feature type="region of interest" description="Disordered" evidence="7">
    <location>
        <begin position="533"/>
        <end position="554"/>
    </location>
</feature>
<reference evidence="9 10" key="1">
    <citation type="submission" date="2021-05" db="EMBL/GenBank/DDBJ databases">
        <title>Genome Assembly of Synthetic Allotetraploid Brassica napus Reveals Homoeologous Exchanges between Subgenomes.</title>
        <authorList>
            <person name="Davis J.T."/>
        </authorList>
    </citation>
    <scope>NUCLEOTIDE SEQUENCE [LARGE SCALE GENOMIC DNA]</scope>
    <source>
        <strain evidence="10">cv. Da-Ae</strain>
        <tissue evidence="9">Seedling</tissue>
    </source>
</reference>
<gene>
    <name evidence="9" type="ORF">HID58_064764</name>
</gene>
<feature type="domain" description="PI3K/PI4K catalytic" evidence="8">
    <location>
        <begin position="502"/>
        <end position="799"/>
    </location>
</feature>
<dbReference type="InterPro" id="IPR044571">
    <property type="entry name" value="P4KG1-8"/>
</dbReference>